<keyword evidence="2" id="KW-0732">Signal</keyword>
<gene>
    <name evidence="3" type="ORF">CAL15_01385</name>
</gene>
<evidence type="ECO:0000256" key="2">
    <source>
        <dbReference type="SAM" id="SignalP"/>
    </source>
</evidence>
<dbReference type="OrthoDB" id="8929716at2"/>
<evidence type="ECO:0000313" key="3">
    <source>
        <dbReference type="EMBL" id="ARP93154.1"/>
    </source>
</evidence>
<dbReference type="EMBL" id="CP021111">
    <property type="protein sequence ID" value="ARP93154.1"/>
    <property type="molecule type" value="Genomic_DNA"/>
</dbReference>
<dbReference type="Proteomes" id="UP000194161">
    <property type="component" value="Chromosome"/>
</dbReference>
<name>A0A1W6Z8J8_9BORD</name>
<dbReference type="KEGG" id="bgm:CAL15_01385"/>
<sequence length="126" mass="13090">MKKIAALLFVLAAAPAYAKLPPPTPEAKAKADEAAAKAAWTAKVDAFHLCQAQDRVAAVYYAQAQASGKPTRPPMKSTACQDPGPFSYTKPQEKPLETSGAHSPAGTASSPPSDIKPHAEQAPAKP</sequence>
<dbReference type="RefSeq" id="WP_086076991.1">
    <property type="nucleotide sequence ID" value="NZ_CP021111.1"/>
</dbReference>
<protein>
    <submittedName>
        <fullName evidence="3">Uncharacterized protein</fullName>
    </submittedName>
</protein>
<keyword evidence="4" id="KW-1185">Reference proteome</keyword>
<feature type="region of interest" description="Disordered" evidence="1">
    <location>
        <begin position="65"/>
        <end position="126"/>
    </location>
</feature>
<feature type="signal peptide" evidence="2">
    <location>
        <begin position="1"/>
        <end position="18"/>
    </location>
</feature>
<dbReference type="AlphaFoldDB" id="A0A1W6Z8J8"/>
<organism evidence="3 4">
    <name type="scientific">Bordetella genomosp. 13</name>
    <dbReference type="NCBI Taxonomy" id="463040"/>
    <lineage>
        <taxon>Bacteria</taxon>
        <taxon>Pseudomonadati</taxon>
        <taxon>Pseudomonadota</taxon>
        <taxon>Betaproteobacteria</taxon>
        <taxon>Burkholderiales</taxon>
        <taxon>Alcaligenaceae</taxon>
        <taxon>Bordetella</taxon>
    </lineage>
</organism>
<proteinExistence type="predicted"/>
<accession>A0A1W6Z8J8</accession>
<feature type="chain" id="PRO_5012823032" evidence="2">
    <location>
        <begin position="19"/>
        <end position="126"/>
    </location>
</feature>
<reference evidence="3 4" key="1">
    <citation type="submission" date="2017-05" db="EMBL/GenBank/DDBJ databases">
        <title>Complete and WGS of Bordetella genogroups.</title>
        <authorList>
            <person name="Spilker T."/>
            <person name="LiPuma J."/>
        </authorList>
    </citation>
    <scope>NUCLEOTIDE SEQUENCE [LARGE SCALE GENOMIC DNA]</scope>
    <source>
        <strain evidence="3 4">AU7206</strain>
    </source>
</reference>
<evidence type="ECO:0000256" key="1">
    <source>
        <dbReference type="SAM" id="MobiDB-lite"/>
    </source>
</evidence>
<evidence type="ECO:0000313" key="4">
    <source>
        <dbReference type="Proteomes" id="UP000194161"/>
    </source>
</evidence>
<dbReference type="STRING" id="463040.CAL15_01385"/>